<feature type="compositionally biased region" description="Basic and acidic residues" evidence="1">
    <location>
        <begin position="30"/>
        <end position="41"/>
    </location>
</feature>
<dbReference type="Proteomes" id="UP000234275">
    <property type="component" value="Unassembled WGS sequence"/>
</dbReference>
<evidence type="ECO:0000313" key="3">
    <source>
        <dbReference type="Proteomes" id="UP000234275"/>
    </source>
</evidence>
<keyword evidence="3" id="KW-1185">Reference proteome</keyword>
<protein>
    <submittedName>
        <fullName evidence="2">Uncharacterized protein</fullName>
    </submittedName>
</protein>
<dbReference type="AlphaFoldDB" id="A0A2I2FYT7"/>
<dbReference type="VEuPathDB" id="FungiDB:P170DRAFT_478720"/>
<name>A0A2I2FYT7_9EURO</name>
<reference evidence="2 3" key="1">
    <citation type="submission" date="2016-12" db="EMBL/GenBank/DDBJ databases">
        <title>The genomes of Aspergillus section Nigri reveals drivers in fungal speciation.</title>
        <authorList>
            <consortium name="DOE Joint Genome Institute"/>
            <person name="Vesth T.C."/>
            <person name="Nybo J."/>
            <person name="Theobald S."/>
            <person name="Brandl J."/>
            <person name="Frisvad J.C."/>
            <person name="Nielsen K.F."/>
            <person name="Lyhne E.K."/>
            <person name="Kogle M.E."/>
            <person name="Kuo A."/>
            <person name="Riley R."/>
            <person name="Clum A."/>
            <person name="Nolan M."/>
            <person name="Lipzen A."/>
            <person name="Salamov A."/>
            <person name="Henrissat B."/>
            <person name="Wiebenga A."/>
            <person name="De Vries R.P."/>
            <person name="Grigoriev I.V."/>
            <person name="Mortensen U.H."/>
            <person name="Andersen M.R."/>
            <person name="Baker S.E."/>
        </authorList>
    </citation>
    <scope>NUCLEOTIDE SEQUENCE [LARGE SCALE GENOMIC DNA]</scope>
    <source>
        <strain evidence="2 3">IBT 23096</strain>
    </source>
</reference>
<proteinExistence type="predicted"/>
<organism evidence="2 3">
    <name type="scientific">Aspergillus steynii IBT 23096</name>
    <dbReference type="NCBI Taxonomy" id="1392250"/>
    <lineage>
        <taxon>Eukaryota</taxon>
        <taxon>Fungi</taxon>
        <taxon>Dikarya</taxon>
        <taxon>Ascomycota</taxon>
        <taxon>Pezizomycotina</taxon>
        <taxon>Eurotiomycetes</taxon>
        <taxon>Eurotiomycetidae</taxon>
        <taxon>Eurotiales</taxon>
        <taxon>Aspergillaceae</taxon>
        <taxon>Aspergillus</taxon>
        <taxon>Aspergillus subgen. Circumdati</taxon>
    </lineage>
</organism>
<dbReference type="EMBL" id="MSFO01000007">
    <property type="protein sequence ID" value="PLB45785.1"/>
    <property type="molecule type" value="Genomic_DNA"/>
</dbReference>
<feature type="region of interest" description="Disordered" evidence="1">
    <location>
        <begin position="1"/>
        <end position="48"/>
    </location>
</feature>
<evidence type="ECO:0000256" key="1">
    <source>
        <dbReference type="SAM" id="MobiDB-lite"/>
    </source>
</evidence>
<accession>A0A2I2FYT7</accession>
<sequence>MPSSILTFLSKKDTSRNSSPSSDSGSEITLIERSKSHDGTRECTASQMRKSVNEREDFNAADLCFGSCCRK</sequence>
<feature type="compositionally biased region" description="Low complexity" evidence="1">
    <location>
        <begin position="16"/>
        <end position="26"/>
    </location>
</feature>
<dbReference type="OrthoDB" id="4468004at2759"/>
<dbReference type="GeneID" id="36561287"/>
<comment type="caution">
    <text evidence="2">The sequence shown here is derived from an EMBL/GenBank/DDBJ whole genome shotgun (WGS) entry which is preliminary data.</text>
</comment>
<evidence type="ECO:0000313" key="2">
    <source>
        <dbReference type="EMBL" id="PLB45785.1"/>
    </source>
</evidence>
<dbReference type="RefSeq" id="XP_024701087.1">
    <property type="nucleotide sequence ID" value="XM_024853589.1"/>
</dbReference>
<gene>
    <name evidence="2" type="ORF">P170DRAFT_478720</name>
</gene>